<sequence>MANHYRNGLKQSQVTVVMVPFPAQGHLNQLLHLSRLISSYHIPILYVGSATHIRQAKLRIHGWDPLSLTNIHFHEVPIPSFLSPPPNPNASVKFPAHLQPSFDASSHLRKPIGNLLRSLSLTTRRVIVIHDSIMASVIQDVTSIPNVESYTFHSVSAFTIFLYLWEAMERPFAIDTEILKDLPTLEGCFTPDFEKFIYDQTDFLKHQSGRLYNTSKVIESTYLNLLAKEQISDNKKQWAIGPFNPVTVRGGGNRWVHECLEWLDKQEPNSVIYVSFGTTTCLSDEQIKELAVGLEQSGHKFVWVVRDADKGDVFAGGERRHELPKGFEERVEGRGMVVRDWAPQLEILEHPSTGGFISHCGWNSCMESITMGVPILTWPMHSDQPRNSVLVTKMLKIGLVLKDWGRRDELVTSSMVEEVVKRLMGSVEGEEIRRRAAELGGAVRQSVAKGGVSRLELDSFVAHITR</sequence>
<organism evidence="8 9">
    <name type="scientific">Actinidia chinensis var. chinensis</name>
    <name type="common">Chinese soft-hair kiwi</name>
    <dbReference type="NCBI Taxonomy" id="1590841"/>
    <lineage>
        <taxon>Eukaryota</taxon>
        <taxon>Viridiplantae</taxon>
        <taxon>Streptophyta</taxon>
        <taxon>Embryophyta</taxon>
        <taxon>Tracheophyta</taxon>
        <taxon>Spermatophyta</taxon>
        <taxon>Magnoliopsida</taxon>
        <taxon>eudicotyledons</taxon>
        <taxon>Gunneridae</taxon>
        <taxon>Pentapetalae</taxon>
        <taxon>asterids</taxon>
        <taxon>Ericales</taxon>
        <taxon>Actinidiaceae</taxon>
        <taxon>Actinidia</taxon>
    </lineage>
</organism>
<keyword evidence="3 5" id="KW-0808">Transferase</keyword>
<dbReference type="PANTHER" id="PTHR48044">
    <property type="entry name" value="GLYCOSYLTRANSFERASE"/>
    <property type="match status" value="1"/>
</dbReference>
<evidence type="ECO:0000259" key="7">
    <source>
        <dbReference type="Pfam" id="PF26168"/>
    </source>
</evidence>
<evidence type="ECO:0000313" key="8">
    <source>
        <dbReference type="EMBL" id="PSS01783.1"/>
    </source>
</evidence>
<dbReference type="SUPFAM" id="SSF53756">
    <property type="entry name" value="UDP-Glycosyltransferase/glycogen phosphorylase"/>
    <property type="match status" value="1"/>
</dbReference>
<dbReference type="InParanoid" id="A0A2R6Q4L2"/>
<evidence type="ECO:0000256" key="4">
    <source>
        <dbReference type="ARBA" id="ARBA00023241"/>
    </source>
</evidence>
<dbReference type="GO" id="GO:0009690">
    <property type="term" value="P:cytokinin metabolic process"/>
    <property type="evidence" value="ECO:0007669"/>
    <property type="project" value="UniProtKB-ARBA"/>
</dbReference>
<dbReference type="InterPro" id="IPR002213">
    <property type="entry name" value="UDP_glucos_trans"/>
</dbReference>
<dbReference type="Pfam" id="PF00201">
    <property type="entry name" value="UDPGT"/>
    <property type="match status" value="1"/>
</dbReference>
<dbReference type="CDD" id="cd03784">
    <property type="entry name" value="GT1_Gtf-like"/>
    <property type="match status" value="1"/>
</dbReference>
<evidence type="ECO:0000313" key="9">
    <source>
        <dbReference type="Proteomes" id="UP000241394"/>
    </source>
</evidence>
<dbReference type="PROSITE" id="PS00375">
    <property type="entry name" value="UDPGT"/>
    <property type="match status" value="1"/>
</dbReference>
<evidence type="ECO:0000256" key="6">
    <source>
        <dbReference type="RuleBase" id="RU362057"/>
    </source>
</evidence>
<evidence type="ECO:0000256" key="2">
    <source>
        <dbReference type="ARBA" id="ARBA00022676"/>
    </source>
</evidence>
<protein>
    <recommendedName>
        <fullName evidence="6">Glycosyltransferase</fullName>
        <ecNumber evidence="6">2.4.1.-</ecNumber>
    </recommendedName>
</protein>
<dbReference type="Gene3D" id="3.40.50.2000">
    <property type="entry name" value="Glycogen Phosphorylase B"/>
    <property type="match status" value="2"/>
</dbReference>
<name>A0A2R6Q4L2_ACTCC</name>
<evidence type="ECO:0000256" key="1">
    <source>
        <dbReference type="ARBA" id="ARBA00009995"/>
    </source>
</evidence>
<evidence type="ECO:0000256" key="3">
    <source>
        <dbReference type="ARBA" id="ARBA00022679"/>
    </source>
</evidence>
<feature type="domain" description="Glycosyltransferase N-terminal" evidence="7">
    <location>
        <begin position="13"/>
        <end position="245"/>
    </location>
</feature>
<comment type="similarity">
    <text evidence="1 5">Belongs to the UDP-glycosyltransferase family.</text>
</comment>
<dbReference type="FunFam" id="3.40.50.2000:FF:000060">
    <property type="entry name" value="Glycosyltransferase"/>
    <property type="match status" value="1"/>
</dbReference>
<dbReference type="Proteomes" id="UP000241394">
    <property type="component" value="Chromosome LG20"/>
</dbReference>
<dbReference type="GO" id="GO:0009813">
    <property type="term" value="P:flavonoid biosynthetic process"/>
    <property type="evidence" value="ECO:0007669"/>
    <property type="project" value="UniProtKB-KW"/>
</dbReference>
<dbReference type="InterPro" id="IPR058980">
    <property type="entry name" value="Glyco_transf_N"/>
</dbReference>
<keyword evidence="9" id="KW-1185">Reference proteome</keyword>
<accession>A0A2R6Q4L2</accession>
<evidence type="ECO:0000256" key="5">
    <source>
        <dbReference type="RuleBase" id="RU003718"/>
    </source>
</evidence>
<dbReference type="Gramene" id="PSS01783">
    <property type="protein sequence ID" value="PSS01783"/>
    <property type="gene ID" value="CEY00_Acc23139"/>
</dbReference>
<proteinExistence type="inferred from homology"/>
<dbReference type="GO" id="GO:0050404">
    <property type="term" value="F:zeatin O-beta-D-xylosyltransferase activity"/>
    <property type="evidence" value="ECO:0007669"/>
    <property type="project" value="UniProtKB-ARBA"/>
</dbReference>
<dbReference type="FunFam" id="3.40.50.2000:FF:000238">
    <property type="entry name" value="Glycosyltransferase"/>
    <property type="match status" value="1"/>
</dbReference>
<dbReference type="Pfam" id="PF26168">
    <property type="entry name" value="Glyco_transf_N"/>
    <property type="match status" value="1"/>
</dbReference>
<reference evidence="9" key="2">
    <citation type="journal article" date="2018" name="BMC Genomics">
        <title>A manually annotated Actinidia chinensis var. chinensis (kiwifruit) genome highlights the challenges associated with draft genomes and gene prediction in plants.</title>
        <authorList>
            <person name="Pilkington S.M."/>
            <person name="Crowhurst R."/>
            <person name="Hilario E."/>
            <person name="Nardozza S."/>
            <person name="Fraser L."/>
            <person name="Peng Y."/>
            <person name="Gunaseelan K."/>
            <person name="Simpson R."/>
            <person name="Tahir J."/>
            <person name="Deroles S.C."/>
            <person name="Templeton K."/>
            <person name="Luo Z."/>
            <person name="Davy M."/>
            <person name="Cheng C."/>
            <person name="McNeilage M."/>
            <person name="Scaglione D."/>
            <person name="Liu Y."/>
            <person name="Zhang Q."/>
            <person name="Datson P."/>
            <person name="De Silva N."/>
            <person name="Gardiner S.E."/>
            <person name="Bassett H."/>
            <person name="Chagne D."/>
            <person name="McCallum J."/>
            <person name="Dzierzon H."/>
            <person name="Deng C."/>
            <person name="Wang Y.Y."/>
            <person name="Barron L."/>
            <person name="Manako K."/>
            <person name="Bowen J."/>
            <person name="Foster T.M."/>
            <person name="Erridge Z.A."/>
            <person name="Tiffin H."/>
            <person name="Waite C.N."/>
            <person name="Davies K.M."/>
            <person name="Grierson E.P."/>
            <person name="Laing W.A."/>
            <person name="Kirk R."/>
            <person name="Chen X."/>
            <person name="Wood M."/>
            <person name="Montefiori M."/>
            <person name="Brummell D.A."/>
            <person name="Schwinn K.E."/>
            <person name="Catanach A."/>
            <person name="Fullerton C."/>
            <person name="Li D."/>
            <person name="Meiyalaghan S."/>
            <person name="Nieuwenhuizen N."/>
            <person name="Read N."/>
            <person name="Prakash R."/>
            <person name="Hunter D."/>
            <person name="Zhang H."/>
            <person name="McKenzie M."/>
            <person name="Knabel M."/>
            <person name="Harris A."/>
            <person name="Allan A.C."/>
            <person name="Gleave A."/>
            <person name="Chen A."/>
            <person name="Janssen B.J."/>
            <person name="Plunkett B."/>
            <person name="Ampomah-Dwamena C."/>
            <person name="Voogd C."/>
            <person name="Leif D."/>
            <person name="Lafferty D."/>
            <person name="Souleyre E.J.F."/>
            <person name="Varkonyi-Gasic E."/>
            <person name="Gambi F."/>
            <person name="Hanley J."/>
            <person name="Yao J.L."/>
            <person name="Cheung J."/>
            <person name="David K.M."/>
            <person name="Warren B."/>
            <person name="Marsh K."/>
            <person name="Snowden K.C."/>
            <person name="Lin-Wang K."/>
            <person name="Brian L."/>
            <person name="Martinez-Sanchez M."/>
            <person name="Wang M."/>
            <person name="Ileperuma N."/>
            <person name="Macnee N."/>
            <person name="Campin R."/>
            <person name="McAtee P."/>
            <person name="Drummond R.S.M."/>
            <person name="Espley R.V."/>
            <person name="Ireland H.S."/>
            <person name="Wu R."/>
            <person name="Atkinson R.G."/>
            <person name="Karunairetnam S."/>
            <person name="Bulley S."/>
            <person name="Chunkath S."/>
            <person name="Hanley Z."/>
            <person name="Storey R."/>
            <person name="Thrimawithana A.H."/>
            <person name="Thomson S."/>
            <person name="David C."/>
            <person name="Testolin R."/>
            <person name="Huang H."/>
            <person name="Hellens R.P."/>
            <person name="Schaffer R.J."/>
        </authorList>
    </citation>
    <scope>NUCLEOTIDE SEQUENCE [LARGE SCALE GENOMIC DNA]</scope>
    <source>
        <strain evidence="9">cv. Red5</strain>
    </source>
</reference>
<dbReference type="AlphaFoldDB" id="A0A2R6Q4L2"/>
<keyword evidence="2 5" id="KW-0328">Glycosyltransferase</keyword>
<dbReference type="EC" id="2.4.1.-" evidence="6"/>
<keyword evidence="4" id="KW-0284">Flavonoid biosynthesis</keyword>
<dbReference type="GO" id="GO:0016138">
    <property type="term" value="P:glycoside biosynthetic process"/>
    <property type="evidence" value="ECO:0007669"/>
    <property type="project" value="UniProtKB-ARBA"/>
</dbReference>
<dbReference type="InterPro" id="IPR035595">
    <property type="entry name" value="UDP_glycos_trans_CS"/>
</dbReference>
<gene>
    <name evidence="8" type="ORF">CEY00_Acc23139</name>
</gene>
<dbReference type="PANTHER" id="PTHR48044:SF22">
    <property type="entry name" value="GLYCOSYLTRANSFERASE"/>
    <property type="match status" value="1"/>
</dbReference>
<dbReference type="EMBL" id="NKQK01000020">
    <property type="protein sequence ID" value="PSS01783.1"/>
    <property type="molecule type" value="Genomic_DNA"/>
</dbReference>
<dbReference type="OrthoDB" id="5835829at2759"/>
<reference evidence="8 9" key="1">
    <citation type="submission" date="2017-07" db="EMBL/GenBank/DDBJ databases">
        <title>An improved, manually edited Actinidia chinensis var. chinensis (kiwifruit) genome highlights the challenges associated with draft genomes and gene prediction in plants.</title>
        <authorList>
            <person name="Pilkington S."/>
            <person name="Crowhurst R."/>
            <person name="Hilario E."/>
            <person name="Nardozza S."/>
            <person name="Fraser L."/>
            <person name="Peng Y."/>
            <person name="Gunaseelan K."/>
            <person name="Simpson R."/>
            <person name="Tahir J."/>
            <person name="Deroles S."/>
            <person name="Templeton K."/>
            <person name="Luo Z."/>
            <person name="Davy M."/>
            <person name="Cheng C."/>
            <person name="Mcneilage M."/>
            <person name="Scaglione D."/>
            <person name="Liu Y."/>
            <person name="Zhang Q."/>
            <person name="Datson P."/>
            <person name="De Silva N."/>
            <person name="Gardiner S."/>
            <person name="Bassett H."/>
            <person name="Chagne D."/>
            <person name="Mccallum J."/>
            <person name="Dzierzon H."/>
            <person name="Deng C."/>
            <person name="Wang Y.-Y."/>
            <person name="Barron N."/>
            <person name="Manako K."/>
            <person name="Bowen J."/>
            <person name="Foster T."/>
            <person name="Erridge Z."/>
            <person name="Tiffin H."/>
            <person name="Waite C."/>
            <person name="Davies K."/>
            <person name="Grierson E."/>
            <person name="Laing W."/>
            <person name="Kirk R."/>
            <person name="Chen X."/>
            <person name="Wood M."/>
            <person name="Montefiori M."/>
            <person name="Brummell D."/>
            <person name="Schwinn K."/>
            <person name="Catanach A."/>
            <person name="Fullerton C."/>
            <person name="Li D."/>
            <person name="Meiyalaghan S."/>
            <person name="Nieuwenhuizen N."/>
            <person name="Read N."/>
            <person name="Prakash R."/>
            <person name="Hunter D."/>
            <person name="Zhang H."/>
            <person name="Mckenzie M."/>
            <person name="Knabel M."/>
            <person name="Harris A."/>
            <person name="Allan A."/>
            <person name="Chen A."/>
            <person name="Janssen B."/>
            <person name="Plunkett B."/>
            <person name="Dwamena C."/>
            <person name="Voogd C."/>
            <person name="Leif D."/>
            <person name="Lafferty D."/>
            <person name="Souleyre E."/>
            <person name="Varkonyi-Gasic E."/>
            <person name="Gambi F."/>
            <person name="Hanley J."/>
            <person name="Yao J.-L."/>
            <person name="Cheung J."/>
            <person name="David K."/>
            <person name="Warren B."/>
            <person name="Marsh K."/>
            <person name="Snowden K."/>
            <person name="Lin-Wang K."/>
            <person name="Brian L."/>
            <person name="Martinez-Sanchez M."/>
            <person name="Wang M."/>
            <person name="Ileperuma N."/>
            <person name="Macnee N."/>
            <person name="Campin R."/>
            <person name="Mcatee P."/>
            <person name="Drummond R."/>
            <person name="Espley R."/>
            <person name="Ireland H."/>
            <person name="Wu R."/>
            <person name="Atkinson R."/>
            <person name="Karunairetnam S."/>
            <person name="Bulley S."/>
            <person name="Chunkath S."/>
            <person name="Hanley Z."/>
            <person name="Storey R."/>
            <person name="Thrimawithana A."/>
            <person name="Thomson S."/>
            <person name="David C."/>
            <person name="Testolin R."/>
        </authorList>
    </citation>
    <scope>NUCLEOTIDE SEQUENCE [LARGE SCALE GENOMIC DNA]</scope>
    <source>
        <strain evidence="9">cv. Red5</strain>
        <tissue evidence="8">Young leaf</tissue>
    </source>
</reference>
<dbReference type="OMA" id="ACASKEF"/>
<comment type="caution">
    <text evidence="8">The sequence shown here is derived from an EMBL/GenBank/DDBJ whole genome shotgun (WGS) entry which is preliminary data.</text>
</comment>